<proteinExistence type="predicted"/>
<keyword evidence="1" id="KW-0732">Signal</keyword>
<comment type="caution">
    <text evidence="2">The sequence shown here is derived from an EMBL/GenBank/DDBJ whole genome shotgun (WGS) entry which is preliminary data.</text>
</comment>
<feature type="signal peptide" evidence="1">
    <location>
        <begin position="1"/>
        <end position="21"/>
    </location>
</feature>
<dbReference type="AlphaFoldDB" id="A0A0A1UNG8"/>
<dbReference type="eggNOG" id="ENOG502T617">
    <property type="taxonomic scope" value="Eukaryota"/>
</dbReference>
<feature type="chain" id="PRO_5001980705" evidence="1">
    <location>
        <begin position="22"/>
        <end position="116"/>
    </location>
</feature>
<evidence type="ECO:0000313" key="2">
    <source>
        <dbReference type="EMBL" id="EXU96314.1"/>
    </source>
</evidence>
<evidence type="ECO:0000256" key="1">
    <source>
        <dbReference type="SAM" id="SignalP"/>
    </source>
</evidence>
<dbReference type="OrthoDB" id="4888533at2759"/>
<sequence length="116" mass="11810">MAQFTIKSAIIAMGMALTATAVPQCSTDADCLSGYICGPSDYSGSGNTDNVCVQLQSCMNTPDPQFPQNGPKCGASTFCNVGGFCGGGYYDVNGNRVGTEVCVNQATGVRCAAPST</sequence>
<accession>A0A0A1UNG8</accession>
<name>A0A0A1UNG8_9HYPO</name>
<reference evidence="2 3" key="1">
    <citation type="submission" date="2014-02" db="EMBL/GenBank/DDBJ databases">
        <title>The genome sequence of the entomopathogenic fungus Metarhizium robertsii ARSEF 2575.</title>
        <authorList>
            <person name="Giuliano Garisto Donzelli B."/>
            <person name="Roe B.A."/>
            <person name="Macmil S.L."/>
            <person name="Krasnoff S.B."/>
            <person name="Gibson D.M."/>
        </authorList>
    </citation>
    <scope>NUCLEOTIDE SEQUENCE [LARGE SCALE GENOMIC DNA]</scope>
    <source>
        <strain evidence="2 3">ARSEF 2575</strain>
    </source>
</reference>
<dbReference type="Proteomes" id="UP000030151">
    <property type="component" value="Unassembled WGS sequence"/>
</dbReference>
<dbReference type="EMBL" id="JELW01000051">
    <property type="protein sequence ID" value="EXU96314.1"/>
    <property type="molecule type" value="Genomic_DNA"/>
</dbReference>
<protein>
    <submittedName>
        <fullName evidence="2">Uncharacterized protein</fullName>
    </submittedName>
</protein>
<dbReference type="HOGENOM" id="CLU_2097401_0_0_1"/>
<evidence type="ECO:0000313" key="3">
    <source>
        <dbReference type="Proteomes" id="UP000030151"/>
    </source>
</evidence>
<gene>
    <name evidence="2" type="ORF">X797_010575</name>
</gene>
<organism evidence="2 3">
    <name type="scientific">Metarhizium robertsii</name>
    <dbReference type="NCBI Taxonomy" id="568076"/>
    <lineage>
        <taxon>Eukaryota</taxon>
        <taxon>Fungi</taxon>
        <taxon>Dikarya</taxon>
        <taxon>Ascomycota</taxon>
        <taxon>Pezizomycotina</taxon>
        <taxon>Sordariomycetes</taxon>
        <taxon>Hypocreomycetidae</taxon>
        <taxon>Hypocreales</taxon>
        <taxon>Clavicipitaceae</taxon>
        <taxon>Metarhizium</taxon>
    </lineage>
</organism>